<feature type="transmembrane region" description="Helical" evidence="7">
    <location>
        <begin position="177"/>
        <end position="202"/>
    </location>
</feature>
<keyword evidence="4 7" id="KW-1133">Transmembrane helix</keyword>
<dbReference type="SUPFAM" id="SSF103473">
    <property type="entry name" value="MFS general substrate transporter"/>
    <property type="match status" value="3"/>
</dbReference>
<evidence type="ECO:0000256" key="2">
    <source>
        <dbReference type="ARBA" id="ARBA00022448"/>
    </source>
</evidence>
<dbReference type="InterPro" id="IPR005829">
    <property type="entry name" value="Sugar_transporter_CS"/>
</dbReference>
<evidence type="ECO:0000256" key="6">
    <source>
        <dbReference type="ARBA" id="ARBA00044504"/>
    </source>
</evidence>
<comment type="caution">
    <text evidence="9">The sequence shown here is derived from an EMBL/GenBank/DDBJ whole genome shotgun (WGS) entry which is preliminary data.</text>
</comment>
<feature type="transmembrane region" description="Helical" evidence="7">
    <location>
        <begin position="209"/>
        <end position="230"/>
    </location>
</feature>
<evidence type="ECO:0000256" key="5">
    <source>
        <dbReference type="ARBA" id="ARBA00023136"/>
    </source>
</evidence>
<sequence>MEHHENGYTVDEALSSVGFGTFQVLALVFAGIGWCSDAMEVTLLSFIGPALESEWSLSPTEESLLSTAVFGGMLVGSYFLGFIADAYGRRMGIQGVAVITFAAGLVSAFSPDYKLLVLLRFFVGFGAAGGHVYAAWFLEFIPSSNRGAWMLVMMCSWILGELLEASLAWVYPTSVRASGYGLATAVGRIGGMICPLVAVGLVRGCHQTLAVIFFGIVILISGIAVLFFPFETKGRGLTDVVSNKECQCVVDSEFPSLRVCVRVCVRERGREIDDIEGQFHGRILGDEEEDNVNGKLRLDMNFSNCNQNDLTKVCLQLIVNMGDPSLGYTLDEALSAVGFGTFQGLALVFAGISWFSEAMEMNLLSFIGPAVKSEWSLSPTEESLLSTAVFGGMLVGALFWGFVSDAYGRRLQVTRLTSLYSWIWRGRWGMYLPLGFWSSSRALTEIAMPTLGWRWLLALSALPALLVVIFSVFVPESPRYLFAEGRTNEAFGILKKVALMNRKTLPAGILVSDQTKHPDEENSPSMETPLLSVTRKKTNSLQTSANNLFELFSSDLLGTTLLLLLLHFGFTFAFYGVVLMISAVSSEPNDCRSLTILVRNGHDTSLYRNVLITSSAEIPGLIIATVFVESRPQAHHGNPDNFSFHLDSTIVFPPKRGLSNFYKGHWLWTCNLSGKNWWNDMPSGGSRLVTESHMLLDFAVWGGMVDGFLEKMSIFCYGTCGNDFLHI</sequence>
<dbReference type="PANTHER" id="PTHR23511">
    <property type="entry name" value="SYNAPTIC VESICLE GLYCOPROTEIN 2"/>
    <property type="match status" value="1"/>
</dbReference>
<feature type="transmembrane region" description="Helical" evidence="7">
    <location>
        <begin position="333"/>
        <end position="355"/>
    </location>
</feature>
<feature type="transmembrane region" description="Helical" evidence="7">
    <location>
        <begin position="64"/>
        <end position="84"/>
    </location>
</feature>
<evidence type="ECO:0000259" key="8">
    <source>
        <dbReference type="PROSITE" id="PS50850"/>
    </source>
</evidence>
<dbReference type="EMBL" id="JACGWM010000010">
    <property type="protein sequence ID" value="KAL0346835.1"/>
    <property type="molecule type" value="Genomic_DNA"/>
</dbReference>
<protein>
    <submittedName>
        <fullName evidence="9">Organic cation/carnitine transporter 7</fullName>
    </submittedName>
</protein>
<dbReference type="InterPro" id="IPR005828">
    <property type="entry name" value="MFS_sugar_transport-like"/>
</dbReference>
<gene>
    <name evidence="9" type="ORF">Scaly_1699500</name>
</gene>
<comment type="similarity">
    <text evidence="6">Belongs to the major facilitator superfamily. Phosphate:H(+) symporter (TC 2.A.1.9) family.</text>
</comment>
<feature type="transmembrane region" description="Helical" evidence="7">
    <location>
        <begin position="148"/>
        <end position="171"/>
    </location>
</feature>
<reference evidence="9" key="2">
    <citation type="journal article" date="2024" name="Plant">
        <title>Genomic evolution and insights into agronomic trait innovations of Sesamum species.</title>
        <authorList>
            <person name="Miao H."/>
            <person name="Wang L."/>
            <person name="Qu L."/>
            <person name="Liu H."/>
            <person name="Sun Y."/>
            <person name="Le M."/>
            <person name="Wang Q."/>
            <person name="Wei S."/>
            <person name="Zheng Y."/>
            <person name="Lin W."/>
            <person name="Duan Y."/>
            <person name="Cao H."/>
            <person name="Xiong S."/>
            <person name="Wang X."/>
            <person name="Wei L."/>
            <person name="Li C."/>
            <person name="Ma Q."/>
            <person name="Ju M."/>
            <person name="Zhao R."/>
            <person name="Li G."/>
            <person name="Mu C."/>
            <person name="Tian Q."/>
            <person name="Mei H."/>
            <person name="Zhang T."/>
            <person name="Gao T."/>
            <person name="Zhang H."/>
        </authorList>
    </citation>
    <scope>NUCLEOTIDE SEQUENCE</scope>
    <source>
        <strain evidence="9">KEN8</strain>
    </source>
</reference>
<name>A0AAW2NTE4_9LAMI</name>
<evidence type="ECO:0000256" key="3">
    <source>
        <dbReference type="ARBA" id="ARBA00022692"/>
    </source>
</evidence>
<feature type="transmembrane region" description="Helical" evidence="7">
    <location>
        <begin position="455"/>
        <end position="474"/>
    </location>
</feature>
<feature type="transmembrane region" description="Helical" evidence="7">
    <location>
        <begin position="384"/>
        <end position="402"/>
    </location>
</feature>
<evidence type="ECO:0000313" key="9">
    <source>
        <dbReference type="EMBL" id="KAL0346835.1"/>
    </source>
</evidence>
<dbReference type="PROSITE" id="PS50850">
    <property type="entry name" value="MFS"/>
    <property type="match status" value="1"/>
</dbReference>
<dbReference type="PROSITE" id="PS00216">
    <property type="entry name" value="SUGAR_TRANSPORT_1"/>
    <property type="match status" value="1"/>
</dbReference>
<dbReference type="InterPro" id="IPR020846">
    <property type="entry name" value="MFS_dom"/>
</dbReference>
<evidence type="ECO:0000256" key="1">
    <source>
        <dbReference type="ARBA" id="ARBA00004141"/>
    </source>
</evidence>
<feature type="transmembrane region" description="Helical" evidence="7">
    <location>
        <begin position="12"/>
        <end position="34"/>
    </location>
</feature>
<accession>A0AAW2NTE4</accession>
<dbReference type="InterPro" id="IPR036259">
    <property type="entry name" value="MFS_trans_sf"/>
</dbReference>
<comment type="subcellular location">
    <subcellularLocation>
        <location evidence="1">Membrane</location>
        <topology evidence="1">Multi-pass membrane protein</topology>
    </subcellularLocation>
</comment>
<dbReference type="InterPro" id="IPR011701">
    <property type="entry name" value="MFS"/>
</dbReference>
<feature type="transmembrane region" description="Helical" evidence="7">
    <location>
        <begin position="115"/>
        <end position="136"/>
    </location>
</feature>
<feature type="transmembrane region" description="Helical" evidence="7">
    <location>
        <begin position="561"/>
        <end position="584"/>
    </location>
</feature>
<proteinExistence type="inferred from homology"/>
<keyword evidence="3 7" id="KW-0812">Transmembrane</keyword>
<dbReference type="GO" id="GO:0022857">
    <property type="term" value="F:transmembrane transporter activity"/>
    <property type="evidence" value="ECO:0007669"/>
    <property type="project" value="InterPro"/>
</dbReference>
<dbReference type="Pfam" id="PF00083">
    <property type="entry name" value="Sugar_tr"/>
    <property type="match status" value="2"/>
</dbReference>
<reference evidence="9" key="1">
    <citation type="submission" date="2020-06" db="EMBL/GenBank/DDBJ databases">
        <authorList>
            <person name="Li T."/>
            <person name="Hu X."/>
            <person name="Zhang T."/>
            <person name="Song X."/>
            <person name="Zhang H."/>
            <person name="Dai N."/>
            <person name="Sheng W."/>
            <person name="Hou X."/>
            <person name="Wei L."/>
        </authorList>
    </citation>
    <scope>NUCLEOTIDE SEQUENCE</scope>
    <source>
        <strain evidence="9">KEN8</strain>
        <tissue evidence="9">Leaf</tissue>
    </source>
</reference>
<dbReference type="AlphaFoldDB" id="A0AAW2NTE4"/>
<dbReference type="Gene3D" id="1.20.1250.20">
    <property type="entry name" value="MFS general substrate transporter like domains"/>
    <property type="match status" value="4"/>
</dbReference>
<feature type="domain" description="Major facilitator superfamily (MFS) profile" evidence="8">
    <location>
        <begin position="1"/>
        <end position="233"/>
    </location>
</feature>
<dbReference type="PANTHER" id="PTHR23511:SF5">
    <property type="entry name" value="MAJOR FACILITATOR-TYPE TRANSPORTER HXNZ-RELATED"/>
    <property type="match status" value="1"/>
</dbReference>
<organism evidence="9">
    <name type="scientific">Sesamum calycinum</name>
    <dbReference type="NCBI Taxonomy" id="2727403"/>
    <lineage>
        <taxon>Eukaryota</taxon>
        <taxon>Viridiplantae</taxon>
        <taxon>Streptophyta</taxon>
        <taxon>Embryophyta</taxon>
        <taxon>Tracheophyta</taxon>
        <taxon>Spermatophyta</taxon>
        <taxon>Magnoliopsida</taxon>
        <taxon>eudicotyledons</taxon>
        <taxon>Gunneridae</taxon>
        <taxon>Pentapetalae</taxon>
        <taxon>asterids</taxon>
        <taxon>lamiids</taxon>
        <taxon>Lamiales</taxon>
        <taxon>Pedaliaceae</taxon>
        <taxon>Sesamum</taxon>
    </lineage>
</organism>
<evidence type="ECO:0000256" key="4">
    <source>
        <dbReference type="ARBA" id="ARBA00022989"/>
    </source>
</evidence>
<keyword evidence="2" id="KW-0813">Transport</keyword>
<dbReference type="GO" id="GO:0016020">
    <property type="term" value="C:membrane"/>
    <property type="evidence" value="ECO:0007669"/>
    <property type="project" value="UniProtKB-SubCell"/>
</dbReference>
<keyword evidence="5 7" id="KW-0472">Membrane</keyword>
<dbReference type="Pfam" id="PF07690">
    <property type="entry name" value="MFS_1"/>
    <property type="match status" value="1"/>
</dbReference>
<evidence type="ECO:0000256" key="7">
    <source>
        <dbReference type="SAM" id="Phobius"/>
    </source>
</evidence>